<feature type="transmembrane region" description="Helical" evidence="1">
    <location>
        <begin position="121"/>
        <end position="139"/>
    </location>
</feature>
<evidence type="ECO:0000313" key="2">
    <source>
        <dbReference type="EMBL" id="OGF10336.1"/>
    </source>
</evidence>
<keyword evidence="1" id="KW-0472">Membrane</keyword>
<comment type="caution">
    <text evidence="2">The sequence shown here is derived from an EMBL/GenBank/DDBJ whole genome shotgun (WGS) entry which is preliminary data.</text>
</comment>
<dbReference type="PANTHER" id="PTHR31303">
    <property type="entry name" value="CTP-DEPENDENT DIACYLGLYCEROL KINASE 1"/>
    <property type="match status" value="1"/>
</dbReference>
<dbReference type="AlphaFoldDB" id="A0A1F5R7E5"/>
<proteinExistence type="predicted"/>
<dbReference type="GO" id="GO:0004143">
    <property type="term" value="F:ATP-dependent diacylglycerol kinase activity"/>
    <property type="evidence" value="ECO:0007669"/>
    <property type="project" value="InterPro"/>
</dbReference>
<dbReference type="InterPro" id="IPR037997">
    <property type="entry name" value="Dgk1-like"/>
</dbReference>
<organism evidence="2 3">
    <name type="scientific">Candidatus Edwardsbacteria bacterium GWF2_54_11</name>
    <dbReference type="NCBI Taxonomy" id="1817851"/>
    <lineage>
        <taxon>Bacteria</taxon>
        <taxon>Candidatus Edwardsiibacteriota</taxon>
    </lineage>
</organism>
<feature type="transmembrane region" description="Helical" evidence="1">
    <location>
        <begin position="20"/>
        <end position="41"/>
    </location>
</feature>
<reference evidence="2 3" key="1">
    <citation type="journal article" date="2016" name="Nat. Commun.">
        <title>Thousands of microbial genomes shed light on interconnected biogeochemical processes in an aquifer system.</title>
        <authorList>
            <person name="Anantharaman K."/>
            <person name="Brown C.T."/>
            <person name="Hug L.A."/>
            <person name="Sharon I."/>
            <person name="Castelle C.J."/>
            <person name="Probst A.J."/>
            <person name="Thomas B.C."/>
            <person name="Singh A."/>
            <person name="Wilkins M.J."/>
            <person name="Karaoz U."/>
            <person name="Brodie E.L."/>
            <person name="Williams K.H."/>
            <person name="Hubbard S.S."/>
            <person name="Banfield J.F."/>
        </authorList>
    </citation>
    <scope>NUCLEOTIDE SEQUENCE [LARGE SCALE GENOMIC DNA]</scope>
</reference>
<evidence type="ECO:0000313" key="3">
    <source>
        <dbReference type="Proteomes" id="UP000177230"/>
    </source>
</evidence>
<evidence type="ECO:0008006" key="4">
    <source>
        <dbReference type="Google" id="ProtNLM"/>
    </source>
</evidence>
<name>A0A1F5R7E5_9BACT</name>
<feature type="transmembrane region" description="Helical" evidence="1">
    <location>
        <begin position="89"/>
        <end position="109"/>
    </location>
</feature>
<dbReference type="EMBL" id="MFFM01000039">
    <property type="protein sequence ID" value="OGF10336.1"/>
    <property type="molecule type" value="Genomic_DNA"/>
</dbReference>
<dbReference type="GO" id="GO:0006654">
    <property type="term" value="P:phosphatidic acid biosynthetic process"/>
    <property type="evidence" value="ECO:0007669"/>
    <property type="project" value="TreeGrafter"/>
</dbReference>
<accession>A0A1F5R7E5</accession>
<evidence type="ECO:0000256" key="1">
    <source>
        <dbReference type="SAM" id="Phobius"/>
    </source>
</evidence>
<feature type="transmembrane region" description="Helical" evidence="1">
    <location>
        <begin position="62"/>
        <end position="83"/>
    </location>
</feature>
<dbReference type="Proteomes" id="UP000177230">
    <property type="component" value="Unassembled WGS sequence"/>
</dbReference>
<protein>
    <recommendedName>
        <fullName evidence="4">Phosphatidate cytidylyltransferase</fullName>
    </recommendedName>
</protein>
<dbReference type="PANTHER" id="PTHR31303:SF1">
    <property type="entry name" value="CTP-DEPENDENT DIACYLGLYCEROL KINASE 1"/>
    <property type="match status" value="1"/>
</dbReference>
<keyword evidence="1" id="KW-0812">Transmembrane</keyword>
<sequence length="185" mass="19787">MAGLALPALYYVFMLIHQTTLAKWIIAAVALAILVVDIIRLKHLFIKIIFLDIFGPLLRKHEISALTGATYLMLSSLTCFALFRDSIAILAISYLIVGDSLAALVGRSVGRIKFFEKSFEGAGAGLAGCLAIGLIIMHLPGTDIGFWEMAAGAATAAVVEMLPIPLDDNIRIPLAAGAVMQLFSQ</sequence>
<gene>
    <name evidence="2" type="ORF">A2024_02290</name>
</gene>
<keyword evidence="1" id="KW-1133">Transmembrane helix</keyword>